<dbReference type="Proteomes" id="UP000316598">
    <property type="component" value="Unassembled WGS sequence"/>
</dbReference>
<dbReference type="InterPro" id="IPR007172">
    <property type="entry name" value="DUF374"/>
</dbReference>
<dbReference type="CDD" id="cd07983">
    <property type="entry name" value="LPLAT_DUF374-like"/>
    <property type="match status" value="1"/>
</dbReference>
<keyword evidence="4" id="KW-1185">Reference proteome</keyword>
<dbReference type="EMBL" id="SJPI01000001">
    <property type="protein sequence ID" value="TWT54161.1"/>
    <property type="molecule type" value="Genomic_DNA"/>
</dbReference>
<evidence type="ECO:0000313" key="3">
    <source>
        <dbReference type="EMBL" id="TWT54161.1"/>
    </source>
</evidence>
<feature type="compositionally biased region" description="Basic and acidic residues" evidence="1">
    <location>
        <begin position="198"/>
        <end position="215"/>
    </location>
</feature>
<proteinExistence type="predicted"/>
<comment type="caution">
    <text evidence="3">The sequence shown here is derived from an EMBL/GenBank/DDBJ whole genome shotgun (WGS) entry which is preliminary data.</text>
</comment>
<dbReference type="AlphaFoldDB" id="A0A5C5WVK4"/>
<organism evidence="3 4">
    <name type="scientific">Rubripirellula amarantea</name>
    <dbReference type="NCBI Taxonomy" id="2527999"/>
    <lineage>
        <taxon>Bacteria</taxon>
        <taxon>Pseudomonadati</taxon>
        <taxon>Planctomycetota</taxon>
        <taxon>Planctomycetia</taxon>
        <taxon>Pirellulales</taxon>
        <taxon>Pirellulaceae</taxon>
        <taxon>Rubripirellula</taxon>
    </lineage>
</organism>
<evidence type="ECO:0000259" key="2">
    <source>
        <dbReference type="Pfam" id="PF04028"/>
    </source>
</evidence>
<dbReference type="OrthoDB" id="9810508at2"/>
<dbReference type="SUPFAM" id="SSF69593">
    <property type="entry name" value="Glycerol-3-phosphate (1)-acyltransferase"/>
    <property type="match status" value="1"/>
</dbReference>
<accession>A0A5C5WVK4</accession>
<evidence type="ECO:0000313" key="4">
    <source>
        <dbReference type="Proteomes" id="UP000316598"/>
    </source>
</evidence>
<sequence>MRFLLAWTIGLTMYAIRLTCRHRTHNDQRADLLASGKTYIYAQLHAHQIGAGMFGEPGTVAMVSRSADASMVVPMLKLFRKIVVRGSSGKATKGGASALQQLIRKVKDGHQAVIAVDGPRGPRGSVQKGIGLLAKKTGMPIVPVVVVPTRRWIFAKTWDRLQIPQPFCRIDFYFGDPVFANEETDLHQLAEDLQATLHDLESEHDPSERAPREAESVSSEPVLRAA</sequence>
<gene>
    <name evidence="3" type="ORF">Pla22_17960</name>
</gene>
<dbReference type="RefSeq" id="WP_146514251.1">
    <property type="nucleotide sequence ID" value="NZ_SJPI01000001.1"/>
</dbReference>
<evidence type="ECO:0000256" key="1">
    <source>
        <dbReference type="SAM" id="MobiDB-lite"/>
    </source>
</evidence>
<feature type="region of interest" description="Disordered" evidence="1">
    <location>
        <begin position="198"/>
        <end position="226"/>
    </location>
</feature>
<reference evidence="3 4" key="1">
    <citation type="submission" date="2019-02" db="EMBL/GenBank/DDBJ databases">
        <title>Deep-cultivation of Planctomycetes and their phenomic and genomic characterization uncovers novel biology.</title>
        <authorList>
            <person name="Wiegand S."/>
            <person name="Jogler M."/>
            <person name="Boedeker C."/>
            <person name="Pinto D."/>
            <person name="Vollmers J."/>
            <person name="Rivas-Marin E."/>
            <person name="Kohn T."/>
            <person name="Peeters S.H."/>
            <person name="Heuer A."/>
            <person name="Rast P."/>
            <person name="Oberbeckmann S."/>
            <person name="Bunk B."/>
            <person name="Jeske O."/>
            <person name="Meyerdierks A."/>
            <person name="Storesund J.E."/>
            <person name="Kallscheuer N."/>
            <person name="Luecker S."/>
            <person name="Lage O.M."/>
            <person name="Pohl T."/>
            <person name="Merkel B.J."/>
            <person name="Hornburger P."/>
            <person name="Mueller R.-W."/>
            <person name="Bruemmer F."/>
            <person name="Labrenz M."/>
            <person name="Spormann A.M."/>
            <person name="Op Den Camp H."/>
            <person name="Overmann J."/>
            <person name="Amann R."/>
            <person name="Jetten M.S.M."/>
            <person name="Mascher T."/>
            <person name="Medema M.H."/>
            <person name="Devos D.P."/>
            <person name="Kaster A.-K."/>
            <person name="Ovreas L."/>
            <person name="Rohde M."/>
            <person name="Galperin M.Y."/>
            <person name="Jogler C."/>
        </authorList>
    </citation>
    <scope>NUCLEOTIDE SEQUENCE [LARGE SCALE GENOMIC DNA]</scope>
    <source>
        <strain evidence="3 4">Pla22</strain>
    </source>
</reference>
<dbReference type="Pfam" id="PF04028">
    <property type="entry name" value="DUF374"/>
    <property type="match status" value="1"/>
</dbReference>
<feature type="domain" description="DUF374" evidence="2">
    <location>
        <begin position="56"/>
        <end position="123"/>
    </location>
</feature>
<protein>
    <recommendedName>
        <fullName evidence="2">DUF374 domain-containing protein</fullName>
    </recommendedName>
</protein>
<name>A0A5C5WVK4_9BACT</name>